<proteinExistence type="predicted"/>
<sequence length="178" mass="20138">MFGESDSTISEIISGANGTGEAHIIRKIDGQNVLNQTVQFNNGTISNITTNSIDLDALKRSKVNEYEACNGTVCHAMNETERAKFDKSMHVFKNNMKAMKADMKKMEDSLHMMGQKMEHEGLHLTENRQGVDDWLDKMFGPDLVHLNQLQNKMVPMDKVPIAKQYRTQILPLMDVILI</sequence>
<organism evidence="1">
    <name type="scientific">Strombidium rassoulzadegani</name>
    <dbReference type="NCBI Taxonomy" id="1082188"/>
    <lineage>
        <taxon>Eukaryota</taxon>
        <taxon>Sar</taxon>
        <taxon>Alveolata</taxon>
        <taxon>Ciliophora</taxon>
        <taxon>Intramacronucleata</taxon>
        <taxon>Spirotrichea</taxon>
        <taxon>Oligotrichia</taxon>
        <taxon>Strombidiidae</taxon>
        <taxon>Strombidium</taxon>
    </lineage>
</organism>
<dbReference type="AlphaFoldDB" id="A0A7S3CSD9"/>
<name>A0A7S3CSD9_9SPIT</name>
<reference evidence="1" key="1">
    <citation type="submission" date="2021-01" db="EMBL/GenBank/DDBJ databases">
        <authorList>
            <person name="Corre E."/>
            <person name="Pelletier E."/>
            <person name="Niang G."/>
            <person name="Scheremetjew M."/>
            <person name="Finn R."/>
            <person name="Kale V."/>
            <person name="Holt S."/>
            <person name="Cochrane G."/>
            <person name="Meng A."/>
            <person name="Brown T."/>
            <person name="Cohen L."/>
        </authorList>
    </citation>
    <scope>NUCLEOTIDE SEQUENCE</scope>
    <source>
        <strain evidence="1">Ras09</strain>
    </source>
</reference>
<dbReference type="EMBL" id="HBIA01015946">
    <property type="protein sequence ID" value="CAE0236155.1"/>
    <property type="molecule type" value="Transcribed_RNA"/>
</dbReference>
<gene>
    <name evidence="1" type="ORF">SRAS04492_LOCUS7962</name>
</gene>
<accession>A0A7S3CSD9</accession>
<evidence type="ECO:0000313" key="1">
    <source>
        <dbReference type="EMBL" id="CAE0236155.1"/>
    </source>
</evidence>
<protein>
    <submittedName>
        <fullName evidence="1">Uncharacterized protein</fullName>
    </submittedName>
</protein>